<dbReference type="InterPro" id="IPR036005">
    <property type="entry name" value="Creatinase/aminopeptidase-like"/>
</dbReference>
<dbReference type="InterPro" id="IPR000587">
    <property type="entry name" value="Creatinase_N"/>
</dbReference>
<keyword evidence="4" id="KW-1185">Reference proteome</keyword>
<dbReference type="Pfam" id="PF00557">
    <property type="entry name" value="Peptidase_M24"/>
    <property type="match status" value="1"/>
</dbReference>
<evidence type="ECO:0000313" key="4">
    <source>
        <dbReference type="Proteomes" id="UP000199387"/>
    </source>
</evidence>
<dbReference type="InterPro" id="IPR029149">
    <property type="entry name" value="Creatin/AminoP/Spt16_N"/>
</dbReference>
<proteinExistence type="predicted"/>
<reference evidence="3 4" key="1">
    <citation type="submission" date="2016-10" db="EMBL/GenBank/DDBJ databases">
        <authorList>
            <person name="de Groot N.N."/>
        </authorList>
    </citation>
    <scope>NUCLEOTIDE SEQUENCE [LARGE SCALE GENOMIC DNA]</scope>
    <source>
        <strain evidence="3 4">DSM 45514</strain>
    </source>
</reference>
<dbReference type="AlphaFoldDB" id="A0A1G6MZC3"/>
<dbReference type="SUPFAM" id="SSF55920">
    <property type="entry name" value="Creatinase/aminopeptidase"/>
    <property type="match status" value="1"/>
</dbReference>
<dbReference type="Gene3D" id="3.40.350.10">
    <property type="entry name" value="Creatinase/prolidase N-terminal domain"/>
    <property type="match status" value="1"/>
</dbReference>
<dbReference type="InterPro" id="IPR050659">
    <property type="entry name" value="Peptidase_M24B"/>
</dbReference>
<dbReference type="Gene3D" id="3.90.230.10">
    <property type="entry name" value="Creatinase/methionine aminopeptidase superfamily"/>
    <property type="match status" value="1"/>
</dbReference>
<protein>
    <submittedName>
        <fullName evidence="3">Xaa-Pro dipeptidase</fullName>
    </submittedName>
</protein>
<evidence type="ECO:0000259" key="2">
    <source>
        <dbReference type="Pfam" id="PF01321"/>
    </source>
</evidence>
<dbReference type="PANTHER" id="PTHR46112:SF2">
    <property type="entry name" value="XAA-PRO AMINOPEPTIDASE P-RELATED"/>
    <property type="match status" value="1"/>
</dbReference>
<accession>A0A1G6MZC3</accession>
<evidence type="ECO:0000313" key="3">
    <source>
        <dbReference type="EMBL" id="SDC60594.1"/>
    </source>
</evidence>
<dbReference type="Proteomes" id="UP000199387">
    <property type="component" value="Unassembled WGS sequence"/>
</dbReference>
<dbReference type="InterPro" id="IPR000994">
    <property type="entry name" value="Pept_M24"/>
</dbReference>
<feature type="domain" description="Peptidase M24" evidence="1">
    <location>
        <begin position="167"/>
        <end position="376"/>
    </location>
</feature>
<dbReference type="Pfam" id="PF01321">
    <property type="entry name" value="Creatinase_N"/>
    <property type="match status" value="1"/>
</dbReference>
<evidence type="ECO:0000259" key="1">
    <source>
        <dbReference type="Pfam" id="PF00557"/>
    </source>
</evidence>
<dbReference type="EMBL" id="FMZA01000011">
    <property type="protein sequence ID" value="SDC60594.1"/>
    <property type="molecule type" value="Genomic_DNA"/>
</dbReference>
<sequence>MRGILPFSVSEYTERLVRTQRLMHEAGVDVLLVSDPANMNYLSGYDGWSFYVPQVLVVIADEEHPLWIGRKQDANGARITTWFHADQIIPYPEKYVQSSDQHPMDFVADILSQIGQSKRRIGVELDAYYFSARSFEQLKRRMPNTCFKDTSLLVNRVRMIKSDQEIEYMRRAARIVEKAMRAGIHSIGSGVRGCDVAATISYAQFSGTPDYGGDYPAIVPLLPSGIKTSTPHLTWSDSHYQEGDAVILELAGCYKRYHSPMARTAVIGKASPKLQDLAEVVIEGLNTTLEAIRPGITCEEVEAVWSKVIEKRGYFKDSRIGYSVGLNYPPDWGEHTASIRKGDRTVLQPNMTFHLIPGVWLDHYGVELSETLRVTESGCEVLANFPRKLFQIPDPPLATMPVEESGA</sequence>
<dbReference type="PANTHER" id="PTHR46112">
    <property type="entry name" value="AMINOPEPTIDASE"/>
    <property type="match status" value="1"/>
</dbReference>
<gene>
    <name evidence="3" type="ORF">SAMN04488112_11152</name>
</gene>
<dbReference type="STRING" id="1236220.SAMN04488112_11152"/>
<organism evidence="3 4">
    <name type="scientific">Melghirimyces thermohalophilus</name>
    <dbReference type="NCBI Taxonomy" id="1236220"/>
    <lineage>
        <taxon>Bacteria</taxon>
        <taxon>Bacillati</taxon>
        <taxon>Bacillota</taxon>
        <taxon>Bacilli</taxon>
        <taxon>Bacillales</taxon>
        <taxon>Thermoactinomycetaceae</taxon>
        <taxon>Melghirimyces</taxon>
    </lineage>
</organism>
<feature type="domain" description="Creatinase N-terminal" evidence="2">
    <location>
        <begin position="15"/>
        <end position="160"/>
    </location>
</feature>
<dbReference type="CDD" id="cd01066">
    <property type="entry name" value="APP_MetAP"/>
    <property type="match status" value="1"/>
</dbReference>
<dbReference type="SUPFAM" id="SSF53092">
    <property type="entry name" value="Creatinase/prolidase N-terminal domain"/>
    <property type="match status" value="1"/>
</dbReference>
<name>A0A1G6MZC3_9BACL</name>